<sequence>MKKRVTKTLLGKKGERKSRSRGQLKSMFRYGKITVSNSVAKQLARLVDRLIARTKGRDRLNATRYLITQVADLALAKQILTYSQLVLSKRQSGFTTQTKLNPRRGDAHEETIIELIDFIAKPKVKKTAKTKATPEPKKEPEPKVLSKK</sequence>
<feature type="compositionally biased region" description="Basic and acidic residues" evidence="2">
    <location>
        <begin position="132"/>
        <end position="148"/>
    </location>
</feature>
<dbReference type="SUPFAM" id="SSF64263">
    <property type="entry name" value="Prokaryotic ribosomal protein L17"/>
    <property type="match status" value="1"/>
</dbReference>
<comment type="caution">
    <text evidence="3">The sequence shown here is derived from an EMBL/GenBank/DDBJ whole genome shotgun (WGS) entry which is preliminary data.</text>
</comment>
<reference evidence="3 4" key="1">
    <citation type="journal article" date="2016" name="Nat. Commun.">
        <title>Thousands of microbial genomes shed light on interconnected biogeochemical processes in an aquifer system.</title>
        <authorList>
            <person name="Anantharaman K."/>
            <person name="Brown C.T."/>
            <person name="Hug L.A."/>
            <person name="Sharon I."/>
            <person name="Castelle C.J."/>
            <person name="Probst A.J."/>
            <person name="Thomas B.C."/>
            <person name="Singh A."/>
            <person name="Wilkins M.J."/>
            <person name="Karaoz U."/>
            <person name="Brodie E.L."/>
            <person name="Williams K.H."/>
            <person name="Hubbard S.S."/>
            <person name="Banfield J.F."/>
        </authorList>
    </citation>
    <scope>NUCLEOTIDE SEQUENCE [LARGE SCALE GENOMIC DNA]</scope>
</reference>
<dbReference type="Gene3D" id="3.90.1030.10">
    <property type="entry name" value="Ribosomal protein L17"/>
    <property type="match status" value="1"/>
</dbReference>
<gene>
    <name evidence="3" type="ORF">A2209_03925</name>
</gene>
<protein>
    <recommendedName>
        <fullName evidence="1">50S ribosomal protein L17</fullName>
    </recommendedName>
</protein>
<dbReference type="Proteomes" id="UP000178450">
    <property type="component" value="Unassembled WGS sequence"/>
</dbReference>
<feature type="region of interest" description="Disordered" evidence="2">
    <location>
        <begin position="1"/>
        <end position="21"/>
    </location>
</feature>
<dbReference type="GO" id="GO:0006412">
    <property type="term" value="P:translation"/>
    <property type="evidence" value="ECO:0007669"/>
    <property type="project" value="InterPro"/>
</dbReference>
<organism evidence="3 4">
    <name type="scientific">Candidatus Roizmanbacteria bacterium RIFOXYA1_FULL_41_12</name>
    <dbReference type="NCBI Taxonomy" id="1802082"/>
    <lineage>
        <taxon>Bacteria</taxon>
        <taxon>Candidatus Roizmaniibacteriota</taxon>
    </lineage>
</organism>
<dbReference type="EMBL" id="MGBG01000021">
    <property type="protein sequence ID" value="OGK64434.1"/>
    <property type="molecule type" value="Genomic_DNA"/>
</dbReference>
<dbReference type="AlphaFoldDB" id="A0A1F7K994"/>
<dbReference type="GO" id="GO:0005840">
    <property type="term" value="C:ribosome"/>
    <property type="evidence" value="ECO:0007669"/>
    <property type="project" value="InterPro"/>
</dbReference>
<evidence type="ECO:0000313" key="3">
    <source>
        <dbReference type="EMBL" id="OGK64434.1"/>
    </source>
</evidence>
<proteinExistence type="predicted"/>
<feature type="region of interest" description="Disordered" evidence="2">
    <location>
        <begin position="124"/>
        <end position="148"/>
    </location>
</feature>
<evidence type="ECO:0000256" key="1">
    <source>
        <dbReference type="ARBA" id="ARBA00035494"/>
    </source>
</evidence>
<name>A0A1F7K994_9BACT</name>
<dbReference type="InterPro" id="IPR036373">
    <property type="entry name" value="Ribosomal_bL17_sf"/>
</dbReference>
<dbReference type="InterPro" id="IPR000456">
    <property type="entry name" value="Ribosomal_bL17"/>
</dbReference>
<dbReference type="GO" id="GO:0003735">
    <property type="term" value="F:structural constituent of ribosome"/>
    <property type="evidence" value="ECO:0007669"/>
    <property type="project" value="InterPro"/>
</dbReference>
<evidence type="ECO:0000313" key="4">
    <source>
        <dbReference type="Proteomes" id="UP000178450"/>
    </source>
</evidence>
<dbReference type="Pfam" id="PF01196">
    <property type="entry name" value="Ribosomal_L17"/>
    <property type="match status" value="1"/>
</dbReference>
<accession>A0A1F7K994</accession>
<evidence type="ECO:0000256" key="2">
    <source>
        <dbReference type="SAM" id="MobiDB-lite"/>
    </source>
</evidence>